<evidence type="ECO:0000256" key="1">
    <source>
        <dbReference type="ARBA" id="ARBA00004141"/>
    </source>
</evidence>
<organism evidence="7 8">
    <name type="scientific">Roseovarius marisflavi</name>
    <dbReference type="NCBI Taxonomy" id="1054996"/>
    <lineage>
        <taxon>Bacteria</taxon>
        <taxon>Pseudomonadati</taxon>
        <taxon>Pseudomonadota</taxon>
        <taxon>Alphaproteobacteria</taxon>
        <taxon>Rhodobacterales</taxon>
        <taxon>Roseobacteraceae</taxon>
        <taxon>Roseovarius</taxon>
    </lineage>
</organism>
<dbReference type="CDD" id="cd16914">
    <property type="entry name" value="EcfT"/>
    <property type="match status" value="1"/>
</dbReference>
<dbReference type="Pfam" id="PF02361">
    <property type="entry name" value="CbiQ"/>
    <property type="match status" value="1"/>
</dbReference>
<dbReference type="InterPro" id="IPR003339">
    <property type="entry name" value="ABC/ECF_trnsptr_transmembrane"/>
</dbReference>
<evidence type="ECO:0000313" key="8">
    <source>
        <dbReference type="Proteomes" id="UP000184191"/>
    </source>
</evidence>
<feature type="transmembrane region" description="Helical" evidence="6">
    <location>
        <begin position="12"/>
        <end position="31"/>
    </location>
</feature>
<keyword evidence="4 6" id="KW-1133">Transmembrane helix</keyword>
<comment type="subcellular location">
    <subcellularLocation>
        <location evidence="1">Membrane</location>
        <topology evidence="1">Multi-pass membrane protein</topology>
    </subcellularLocation>
</comment>
<evidence type="ECO:0000256" key="2">
    <source>
        <dbReference type="ARBA" id="ARBA00008564"/>
    </source>
</evidence>
<keyword evidence="5 6" id="KW-0472">Membrane</keyword>
<evidence type="ECO:0000256" key="5">
    <source>
        <dbReference type="ARBA" id="ARBA00023136"/>
    </source>
</evidence>
<protein>
    <submittedName>
        <fullName evidence="7">Biotin transport system permease protein</fullName>
    </submittedName>
</protein>
<dbReference type="EMBL" id="FRBN01000004">
    <property type="protein sequence ID" value="SHL06354.1"/>
    <property type="molecule type" value="Genomic_DNA"/>
</dbReference>
<accession>A0A1M6XK38</accession>
<keyword evidence="8" id="KW-1185">Reference proteome</keyword>
<sequence>MISLTSPVETRAHGWSAGAKLAALCGATVVLFAQEGLGFHAVVFAACLLVYRLPGGRFFRAGVKGLVALWPFIAVVLVWHLVIGAPVEGLVVVLRLLSAVALANLVTMTTRLSAMIEVVRWLAAPFRRIGVNTRALEIGIALVVRFTPTLADKGAQLAQSWSARSPKKPSWRIVMPFTVLAIDDAEYVAEALKARGGLNR</sequence>
<reference evidence="8" key="1">
    <citation type="submission" date="2016-11" db="EMBL/GenBank/DDBJ databases">
        <authorList>
            <person name="Varghese N."/>
            <person name="Submissions S."/>
        </authorList>
    </citation>
    <scope>NUCLEOTIDE SEQUENCE [LARGE SCALE GENOMIC DNA]</scope>
    <source>
        <strain evidence="8">DSM 29327</strain>
    </source>
</reference>
<dbReference type="GO" id="GO:0005886">
    <property type="term" value="C:plasma membrane"/>
    <property type="evidence" value="ECO:0007669"/>
    <property type="project" value="UniProtKB-ARBA"/>
</dbReference>
<keyword evidence="3 6" id="KW-0812">Transmembrane</keyword>
<evidence type="ECO:0000313" key="7">
    <source>
        <dbReference type="EMBL" id="SHL06354.1"/>
    </source>
</evidence>
<dbReference type="OrthoDB" id="5868344at2"/>
<dbReference type="AlphaFoldDB" id="A0A1M6XK38"/>
<feature type="transmembrane region" description="Helical" evidence="6">
    <location>
        <begin position="89"/>
        <end position="107"/>
    </location>
</feature>
<comment type="similarity">
    <text evidence="2">Belongs to the CbiQ family.</text>
</comment>
<gene>
    <name evidence="7" type="ORF">SAMN05444414_104160</name>
</gene>
<evidence type="ECO:0000256" key="6">
    <source>
        <dbReference type="SAM" id="Phobius"/>
    </source>
</evidence>
<evidence type="ECO:0000256" key="3">
    <source>
        <dbReference type="ARBA" id="ARBA00022692"/>
    </source>
</evidence>
<dbReference type="Proteomes" id="UP000184191">
    <property type="component" value="Unassembled WGS sequence"/>
</dbReference>
<evidence type="ECO:0000256" key="4">
    <source>
        <dbReference type="ARBA" id="ARBA00022989"/>
    </source>
</evidence>
<feature type="transmembrane region" description="Helical" evidence="6">
    <location>
        <begin position="37"/>
        <end position="54"/>
    </location>
</feature>
<feature type="transmembrane region" description="Helical" evidence="6">
    <location>
        <begin position="66"/>
        <end position="83"/>
    </location>
</feature>
<name>A0A1M6XK38_9RHOB</name>
<proteinExistence type="inferred from homology"/>
<dbReference type="STRING" id="1054996.SAMN05444414_104160"/>